<feature type="transmembrane region" description="Helical" evidence="6">
    <location>
        <begin position="285"/>
        <end position="309"/>
    </location>
</feature>
<feature type="transmembrane region" description="Helical" evidence="6">
    <location>
        <begin position="330"/>
        <end position="347"/>
    </location>
</feature>
<proteinExistence type="predicted"/>
<feature type="transmembrane region" description="Helical" evidence="6">
    <location>
        <begin position="815"/>
        <end position="833"/>
    </location>
</feature>
<dbReference type="Pfam" id="PF00610">
    <property type="entry name" value="DEP"/>
    <property type="match status" value="1"/>
</dbReference>
<evidence type="ECO:0000256" key="3">
    <source>
        <dbReference type="ARBA" id="ARBA00022989"/>
    </source>
</evidence>
<evidence type="ECO:0000256" key="4">
    <source>
        <dbReference type="ARBA" id="ARBA00023136"/>
    </source>
</evidence>
<dbReference type="InterPro" id="IPR036388">
    <property type="entry name" value="WH-like_DNA-bd_sf"/>
</dbReference>
<dbReference type="GO" id="GO:0016020">
    <property type="term" value="C:membrane"/>
    <property type="evidence" value="ECO:0007669"/>
    <property type="project" value="UniProtKB-SubCell"/>
</dbReference>
<dbReference type="EMBL" id="JABSTR010000003">
    <property type="protein sequence ID" value="KAH9365626.1"/>
    <property type="molecule type" value="Genomic_DNA"/>
</dbReference>
<keyword evidence="3 6" id="KW-1133">Transmembrane helix</keyword>
<feature type="transmembrane region" description="Helical" evidence="6">
    <location>
        <begin position="122"/>
        <end position="141"/>
    </location>
</feature>
<feature type="transmembrane region" description="Helical" evidence="6">
    <location>
        <begin position="179"/>
        <end position="202"/>
    </location>
</feature>
<dbReference type="InterPro" id="IPR051832">
    <property type="entry name" value="mTOR-Rac_regulators"/>
</dbReference>
<comment type="subcellular location">
    <subcellularLocation>
        <location evidence="1">Membrane</location>
        <topology evidence="1">Multi-pass membrane protein</topology>
    </subcellularLocation>
</comment>
<dbReference type="OrthoDB" id="2133778at2759"/>
<dbReference type="GO" id="GO:0035556">
    <property type="term" value="P:intracellular signal transduction"/>
    <property type="evidence" value="ECO:0007669"/>
    <property type="project" value="InterPro"/>
</dbReference>
<feature type="domain" description="DEP" evidence="7">
    <location>
        <begin position="902"/>
        <end position="957"/>
    </location>
</feature>
<dbReference type="PANTHER" id="PTHR22829:SF5">
    <property type="entry name" value="INTEGRAL MEMBRANE PROTEIN GPR155"/>
    <property type="match status" value="1"/>
</dbReference>
<feature type="region of interest" description="Disordered" evidence="5">
    <location>
        <begin position="1"/>
        <end position="52"/>
    </location>
</feature>
<sequence>MKTAFKKPAAHPLRGGPLTSTLASPELRAGRKPARRVARTSSPPPHPKLRTGWTCCDVSRRLSVMAARPIKWRRRQQPSNNPVVDLATTRLSDMEPPPLPTTSTTAAPGDDTHIVYNELLPVLIQCFAIILLGYFSGRVGLIGPAETRSLNVFVSYFALPATAFKSLATIALGEVNWRFLAAVALGKCVIFVAVAAVTLLLVQRPASFGKAGLYAIAGSQSNDFGLGYPLIVHLYDKMQPTFSHYLYLVAPIQLAFLNPIGFLMMEYGRAHEDNAEQTTGTRRRFLGTLTGIAKNPVVIAPTLAIIWNVSTSGAALPSVVERILDSLGDAFIATALYLLGLSMVGQVGTMDKYAALTPVLLVSAKIVASPLVTRELVNLLWAGGSARDQKDFSNFGFLYGMLPMAPSVFIFATQYELPTAAVSTAMVAGTFISAPLIFVTATMSQIKQRSSRTSFATMGAGHGQFQCRQRGCCLWASGGALPQAPQSDTPAPPSNCDLQLVTAVGGILWVATNYGDPLSPMAYAQSALSSPASFAIPHLDSASGGCLLALLHWRSLCFVLRLRWLISHHWFRVVDFAFQRGDSRLGRHRPKPSSLETFKQSWQVTVLLTSLLFTMASLDSPAKVAAEERETTPPLNGNSDEDDEPGHCSSGNLPLQGKRSDGETKGKPTDARETARTALTAQATRNTTLLDPSTPARFDFDGPSARHAPSAALDQLCGPEFNCDKEQVRQCMSLVGTYNQHTAIRIQRPDEVLDLESSVQSDEDVHQVFRHTVLVLLLSVSMVIGLAVSLWQLLLTDAPTGILIELEFVDIILNYGQGVLTFLVFGLDASWLLHKLSSLWYYVTCSRRRSPDVTTLTLPSFEDLPPETRQICTQFHIYHRASCVADICTSRSGPNGTELHLAFAGKELVDWLMAVGLCQDRVQATRYGKRLLDGRVIAHAAGRHHFRDELYTYVFLPTHDGGDIPS</sequence>
<dbReference type="VEuPathDB" id="VectorBase:HLOH_055913"/>
<dbReference type="PANTHER" id="PTHR22829">
    <property type="entry name" value="DEP DOMAIN PROTEIN"/>
    <property type="match status" value="1"/>
</dbReference>
<feature type="transmembrane region" description="Helical" evidence="6">
    <location>
        <begin position="153"/>
        <end position="173"/>
    </location>
</feature>
<dbReference type="Pfam" id="PF03547">
    <property type="entry name" value="Mem_trans"/>
    <property type="match status" value="1"/>
</dbReference>
<evidence type="ECO:0000256" key="5">
    <source>
        <dbReference type="SAM" id="MobiDB-lite"/>
    </source>
</evidence>
<dbReference type="OMA" id="LADFHEW"/>
<protein>
    <recommendedName>
        <fullName evidence="7">DEP domain-containing protein</fullName>
    </recommendedName>
</protein>
<dbReference type="Proteomes" id="UP000821853">
    <property type="component" value="Unassembled WGS sequence"/>
</dbReference>
<feature type="transmembrane region" description="Helical" evidence="6">
    <location>
        <begin position="245"/>
        <end position="265"/>
    </location>
</feature>
<keyword evidence="2 6" id="KW-0812">Transmembrane</keyword>
<dbReference type="SMART" id="SM00049">
    <property type="entry name" value="DEP"/>
    <property type="match status" value="1"/>
</dbReference>
<feature type="transmembrane region" description="Helical" evidence="6">
    <location>
        <begin position="421"/>
        <end position="443"/>
    </location>
</feature>
<name>A0A9J6FQQ2_HAELO</name>
<keyword evidence="9" id="KW-1185">Reference proteome</keyword>
<feature type="region of interest" description="Disordered" evidence="5">
    <location>
        <begin position="623"/>
        <end position="695"/>
    </location>
</feature>
<evidence type="ECO:0000256" key="1">
    <source>
        <dbReference type="ARBA" id="ARBA00004141"/>
    </source>
</evidence>
<dbReference type="PROSITE" id="PS50186">
    <property type="entry name" value="DEP"/>
    <property type="match status" value="1"/>
</dbReference>
<dbReference type="GO" id="GO:0030514">
    <property type="term" value="P:negative regulation of BMP signaling pathway"/>
    <property type="evidence" value="ECO:0007669"/>
    <property type="project" value="TreeGrafter"/>
</dbReference>
<accession>A0A9J6FQQ2</accession>
<evidence type="ECO:0000259" key="7">
    <source>
        <dbReference type="PROSITE" id="PS50186"/>
    </source>
</evidence>
<evidence type="ECO:0000256" key="2">
    <source>
        <dbReference type="ARBA" id="ARBA00022692"/>
    </source>
</evidence>
<dbReference type="InterPro" id="IPR036390">
    <property type="entry name" value="WH_DNA-bd_sf"/>
</dbReference>
<feature type="transmembrane region" description="Helical" evidence="6">
    <location>
        <begin position="394"/>
        <end position="415"/>
    </location>
</feature>
<keyword evidence="4 6" id="KW-0472">Membrane</keyword>
<evidence type="ECO:0000313" key="8">
    <source>
        <dbReference type="EMBL" id="KAH9365626.1"/>
    </source>
</evidence>
<gene>
    <name evidence="8" type="ORF">HPB48_022579</name>
</gene>
<evidence type="ECO:0000256" key="6">
    <source>
        <dbReference type="SAM" id="Phobius"/>
    </source>
</evidence>
<feature type="transmembrane region" description="Helical" evidence="6">
    <location>
        <begin position="773"/>
        <end position="795"/>
    </location>
</feature>
<dbReference type="AlphaFoldDB" id="A0A9J6FQQ2"/>
<dbReference type="InterPro" id="IPR004776">
    <property type="entry name" value="Mem_transp_PIN-like"/>
</dbReference>
<evidence type="ECO:0000313" key="9">
    <source>
        <dbReference type="Proteomes" id="UP000821853"/>
    </source>
</evidence>
<reference evidence="8 9" key="1">
    <citation type="journal article" date="2020" name="Cell">
        <title>Large-Scale Comparative Analyses of Tick Genomes Elucidate Their Genetic Diversity and Vector Capacities.</title>
        <authorList>
            <consortium name="Tick Genome and Microbiome Consortium (TIGMIC)"/>
            <person name="Jia N."/>
            <person name="Wang J."/>
            <person name="Shi W."/>
            <person name="Du L."/>
            <person name="Sun Y."/>
            <person name="Zhan W."/>
            <person name="Jiang J.F."/>
            <person name="Wang Q."/>
            <person name="Zhang B."/>
            <person name="Ji P."/>
            <person name="Bell-Sakyi L."/>
            <person name="Cui X.M."/>
            <person name="Yuan T.T."/>
            <person name="Jiang B.G."/>
            <person name="Yang W.F."/>
            <person name="Lam T.T."/>
            <person name="Chang Q.C."/>
            <person name="Ding S.J."/>
            <person name="Wang X.J."/>
            <person name="Zhu J.G."/>
            <person name="Ruan X.D."/>
            <person name="Zhao L."/>
            <person name="Wei J.T."/>
            <person name="Ye R.Z."/>
            <person name="Que T.C."/>
            <person name="Du C.H."/>
            <person name="Zhou Y.H."/>
            <person name="Cheng J.X."/>
            <person name="Dai P.F."/>
            <person name="Guo W.B."/>
            <person name="Han X.H."/>
            <person name="Huang E.J."/>
            <person name="Li L.F."/>
            <person name="Wei W."/>
            <person name="Gao Y.C."/>
            <person name="Liu J.Z."/>
            <person name="Shao H.Z."/>
            <person name="Wang X."/>
            <person name="Wang C.C."/>
            <person name="Yang T.C."/>
            <person name="Huo Q.B."/>
            <person name="Li W."/>
            <person name="Chen H.Y."/>
            <person name="Chen S.E."/>
            <person name="Zhou L.G."/>
            <person name="Ni X.B."/>
            <person name="Tian J.H."/>
            <person name="Sheng Y."/>
            <person name="Liu T."/>
            <person name="Pan Y.S."/>
            <person name="Xia L.Y."/>
            <person name="Li J."/>
            <person name="Zhao F."/>
            <person name="Cao W.C."/>
        </authorList>
    </citation>
    <scope>NUCLEOTIDE SEQUENCE [LARGE SCALE GENOMIC DNA]</scope>
    <source>
        <strain evidence="8">HaeL-2018</strain>
    </source>
</reference>
<organism evidence="8 9">
    <name type="scientific">Haemaphysalis longicornis</name>
    <name type="common">Bush tick</name>
    <dbReference type="NCBI Taxonomy" id="44386"/>
    <lineage>
        <taxon>Eukaryota</taxon>
        <taxon>Metazoa</taxon>
        <taxon>Ecdysozoa</taxon>
        <taxon>Arthropoda</taxon>
        <taxon>Chelicerata</taxon>
        <taxon>Arachnida</taxon>
        <taxon>Acari</taxon>
        <taxon>Parasitiformes</taxon>
        <taxon>Ixodida</taxon>
        <taxon>Ixodoidea</taxon>
        <taxon>Ixodidae</taxon>
        <taxon>Haemaphysalinae</taxon>
        <taxon>Haemaphysalis</taxon>
    </lineage>
</organism>
<comment type="caution">
    <text evidence="8">The sequence shown here is derived from an EMBL/GenBank/DDBJ whole genome shotgun (WGS) entry which is preliminary data.</text>
</comment>
<dbReference type="GO" id="GO:0055085">
    <property type="term" value="P:transmembrane transport"/>
    <property type="evidence" value="ECO:0007669"/>
    <property type="project" value="InterPro"/>
</dbReference>
<dbReference type="InterPro" id="IPR000591">
    <property type="entry name" value="DEP_dom"/>
</dbReference>
<feature type="compositionally biased region" description="Low complexity" evidence="5">
    <location>
        <begin position="676"/>
        <end position="690"/>
    </location>
</feature>
<dbReference type="Gene3D" id="1.10.10.10">
    <property type="entry name" value="Winged helix-like DNA-binding domain superfamily/Winged helix DNA-binding domain"/>
    <property type="match status" value="1"/>
</dbReference>
<dbReference type="SUPFAM" id="SSF46785">
    <property type="entry name" value="Winged helix' DNA-binding domain"/>
    <property type="match status" value="1"/>
</dbReference>
<feature type="compositionally biased region" description="Basic and acidic residues" evidence="5">
    <location>
        <begin position="658"/>
        <end position="675"/>
    </location>
</feature>